<organism evidence="8 10">
    <name type="scientific">Cellulomonas hominis</name>
    <dbReference type="NCBI Taxonomy" id="156981"/>
    <lineage>
        <taxon>Bacteria</taxon>
        <taxon>Bacillati</taxon>
        <taxon>Actinomycetota</taxon>
        <taxon>Actinomycetes</taxon>
        <taxon>Micrococcales</taxon>
        <taxon>Cellulomonadaceae</taxon>
        <taxon>Cellulomonas</taxon>
    </lineage>
</organism>
<dbReference type="EMBL" id="JACHDN010000001">
    <property type="protein sequence ID" value="MBB5475204.1"/>
    <property type="molecule type" value="Genomic_DNA"/>
</dbReference>
<feature type="domain" description="Fe/B12 periplasmic-binding" evidence="7">
    <location>
        <begin position="62"/>
        <end position="334"/>
    </location>
</feature>
<feature type="signal peptide" evidence="6">
    <location>
        <begin position="1"/>
        <end position="20"/>
    </location>
</feature>
<evidence type="ECO:0000313" key="8">
    <source>
        <dbReference type="EMBL" id="GEL47113.1"/>
    </source>
</evidence>
<dbReference type="PROSITE" id="PS51257">
    <property type="entry name" value="PROKAR_LIPOPROTEIN"/>
    <property type="match status" value="1"/>
</dbReference>
<sequence length="337" mass="34497">MTTRRTLAALLAVGAMTALAACGTTDEPSEPAGDAGSTAAGGPVSITDDRGETVELDAPATRVVSLEWMQTEMLASLGVEPVGAADVAGYTSWVGTSVPLSTEPEDVGTRGEPSVEAIAGLEPDLIVGVTSSIPEGAMEQMARIAPIALFDGADAADPLGYVEDTFRDIATLVGAEDAADEVVAATEQTIADNAAAIADAGLEGAPVVFASPYAEGANVTIRMHGPRSAFQAVATEMGLGSATEDPGDDAYGLSYVDVEGLTALPADTRFLYWGNDDEDDVVETTLASNPVWQSLPFVQEGHVYRAGVGIWAYGGPESLAAWSDDLVAQLTAPSSAE</sequence>
<comment type="caution">
    <text evidence="8">The sequence shown here is derived from an EMBL/GenBank/DDBJ whole genome shotgun (WGS) entry which is preliminary data.</text>
</comment>
<dbReference type="PANTHER" id="PTHR30532:SF1">
    <property type="entry name" value="IRON(3+)-HYDROXAMATE-BINDING PROTEIN FHUD"/>
    <property type="match status" value="1"/>
</dbReference>
<protein>
    <submittedName>
        <fullName evidence="8">ABC transporter substrate-binding protein</fullName>
    </submittedName>
    <submittedName>
        <fullName evidence="9">Iron complex transport system substrate-binding protein</fullName>
    </submittedName>
</protein>
<reference evidence="9 11" key="2">
    <citation type="submission" date="2020-08" db="EMBL/GenBank/DDBJ databases">
        <title>Sequencing the genomes of 1000 actinobacteria strains.</title>
        <authorList>
            <person name="Klenk H.-P."/>
        </authorList>
    </citation>
    <scope>NUCLEOTIDE SEQUENCE [LARGE SCALE GENOMIC DNA]</scope>
    <source>
        <strain evidence="9 11">DSM 9581</strain>
    </source>
</reference>
<accession>A0A511FD28</accession>
<reference evidence="8 10" key="1">
    <citation type="submission" date="2019-07" db="EMBL/GenBank/DDBJ databases">
        <title>Whole genome shotgun sequence of Cellulomonas hominis NBRC 16055.</title>
        <authorList>
            <person name="Hosoyama A."/>
            <person name="Uohara A."/>
            <person name="Ohji S."/>
            <person name="Ichikawa N."/>
        </authorList>
    </citation>
    <scope>NUCLEOTIDE SEQUENCE [LARGE SCALE GENOMIC DNA]</scope>
    <source>
        <strain evidence="8 10">NBRC 16055</strain>
    </source>
</reference>
<dbReference type="SUPFAM" id="SSF53807">
    <property type="entry name" value="Helical backbone' metal receptor"/>
    <property type="match status" value="1"/>
</dbReference>
<name>A0A511FD28_9CELL</name>
<dbReference type="OrthoDB" id="9793175at2"/>
<evidence type="ECO:0000256" key="3">
    <source>
        <dbReference type="ARBA" id="ARBA00022448"/>
    </source>
</evidence>
<comment type="subcellular location">
    <subcellularLocation>
        <location evidence="1">Cell envelope</location>
    </subcellularLocation>
</comment>
<dbReference type="CDD" id="cd01146">
    <property type="entry name" value="FhuD"/>
    <property type="match status" value="1"/>
</dbReference>
<keyword evidence="3" id="KW-0813">Transport</keyword>
<evidence type="ECO:0000256" key="4">
    <source>
        <dbReference type="ARBA" id="ARBA00022729"/>
    </source>
</evidence>
<evidence type="ECO:0000256" key="2">
    <source>
        <dbReference type="ARBA" id="ARBA00008814"/>
    </source>
</evidence>
<evidence type="ECO:0000313" key="11">
    <source>
        <dbReference type="Proteomes" id="UP000564629"/>
    </source>
</evidence>
<dbReference type="EMBL" id="BJVQ01000030">
    <property type="protein sequence ID" value="GEL47113.1"/>
    <property type="molecule type" value="Genomic_DNA"/>
</dbReference>
<feature type="region of interest" description="Disordered" evidence="5">
    <location>
        <begin position="24"/>
        <end position="52"/>
    </location>
</feature>
<evidence type="ECO:0000256" key="1">
    <source>
        <dbReference type="ARBA" id="ARBA00004196"/>
    </source>
</evidence>
<dbReference type="Pfam" id="PF01497">
    <property type="entry name" value="Peripla_BP_2"/>
    <property type="match status" value="1"/>
</dbReference>
<dbReference type="Proteomes" id="UP000321723">
    <property type="component" value="Unassembled WGS sequence"/>
</dbReference>
<keyword evidence="10" id="KW-1185">Reference proteome</keyword>
<dbReference type="PANTHER" id="PTHR30532">
    <property type="entry name" value="IRON III DICITRATE-BINDING PERIPLASMIC PROTEIN"/>
    <property type="match status" value="1"/>
</dbReference>
<evidence type="ECO:0000313" key="9">
    <source>
        <dbReference type="EMBL" id="MBB5475204.1"/>
    </source>
</evidence>
<evidence type="ECO:0000256" key="6">
    <source>
        <dbReference type="SAM" id="SignalP"/>
    </source>
</evidence>
<dbReference type="InterPro" id="IPR051313">
    <property type="entry name" value="Bact_iron-sidero_bind"/>
</dbReference>
<dbReference type="PROSITE" id="PS50983">
    <property type="entry name" value="FE_B12_PBP"/>
    <property type="match status" value="1"/>
</dbReference>
<keyword evidence="4 6" id="KW-0732">Signal</keyword>
<evidence type="ECO:0000256" key="5">
    <source>
        <dbReference type="SAM" id="MobiDB-lite"/>
    </source>
</evidence>
<dbReference type="AlphaFoldDB" id="A0A511FD28"/>
<gene>
    <name evidence="8" type="ORF">CHO01_22290</name>
    <name evidence="9" type="ORF">HNR08_003940</name>
</gene>
<evidence type="ECO:0000259" key="7">
    <source>
        <dbReference type="PROSITE" id="PS50983"/>
    </source>
</evidence>
<feature type="chain" id="PRO_5033464730" evidence="6">
    <location>
        <begin position="21"/>
        <end position="337"/>
    </location>
</feature>
<proteinExistence type="inferred from homology"/>
<dbReference type="GO" id="GO:1901678">
    <property type="term" value="P:iron coordination entity transport"/>
    <property type="evidence" value="ECO:0007669"/>
    <property type="project" value="UniProtKB-ARBA"/>
</dbReference>
<dbReference type="InterPro" id="IPR002491">
    <property type="entry name" value="ABC_transptr_periplasmic_BD"/>
</dbReference>
<evidence type="ECO:0000313" key="10">
    <source>
        <dbReference type="Proteomes" id="UP000321723"/>
    </source>
</evidence>
<dbReference type="RefSeq" id="WP_146837933.1">
    <property type="nucleotide sequence ID" value="NZ_BJVQ01000030.1"/>
</dbReference>
<dbReference type="GO" id="GO:0030288">
    <property type="term" value="C:outer membrane-bounded periplasmic space"/>
    <property type="evidence" value="ECO:0007669"/>
    <property type="project" value="TreeGrafter"/>
</dbReference>
<dbReference type="Proteomes" id="UP000564629">
    <property type="component" value="Unassembled WGS sequence"/>
</dbReference>
<comment type="similarity">
    <text evidence="2">Belongs to the bacterial solute-binding protein 8 family.</text>
</comment>
<dbReference type="Gene3D" id="3.40.50.1980">
    <property type="entry name" value="Nitrogenase molybdenum iron protein domain"/>
    <property type="match status" value="2"/>
</dbReference>